<gene>
    <name evidence="1" type="ORF">EJB05_24823</name>
</gene>
<organism evidence="1 2">
    <name type="scientific">Eragrostis curvula</name>
    <name type="common">weeping love grass</name>
    <dbReference type="NCBI Taxonomy" id="38414"/>
    <lineage>
        <taxon>Eukaryota</taxon>
        <taxon>Viridiplantae</taxon>
        <taxon>Streptophyta</taxon>
        <taxon>Embryophyta</taxon>
        <taxon>Tracheophyta</taxon>
        <taxon>Spermatophyta</taxon>
        <taxon>Magnoliopsida</taxon>
        <taxon>Liliopsida</taxon>
        <taxon>Poales</taxon>
        <taxon>Poaceae</taxon>
        <taxon>PACMAD clade</taxon>
        <taxon>Chloridoideae</taxon>
        <taxon>Eragrostideae</taxon>
        <taxon>Eragrostidinae</taxon>
        <taxon>Eragrostis</taxon>
    </lineage>
</organism>
<evidence type="ECO:0000313" key="2">
    <source>
        <dbReference type="Proteomes" id="UP000324897"/>
    </source>
</evidence>
<dbReference type="Gramene" id="TVU33042">
    <property type="protein sequence ID" value="TVU33042"/>
    <property type="gene ID" value="EJB05_24823"/>
</dbReference>
<dbReference type="AlphaFoldDB" id="A0A5J9V9W6"/>
<reference evidence="1 2" key="1">
    <citation type="journal article" date="2019" name="Sci. Rep.">
        <title>A high-quality genome of Eragrostis curvula grass provides insights into Poaceae evolution and supports new strategies to enhance forage quality.</title>
        <authorList>
            <person name="Carballo J."/>
            <person name="Santos B.A.C.M."/>
            <person name="Zappacosta D."/>
            <person name="Garbus I."/>
            <person name="Selva J.P."/>
            <person name="Gallo C.A."/>
            <person name="Diaz A."/>
            <person name="Albertini E."/>
            <person name="Caccamo M."/>
            <person name="Echenique V."/>
        </authorList>
    </citation>
    <scope>NUCLEOTIDE SEQUENCE [LARGE SCALE GENOMIC DNA]</scope>
    <source>
        <strain evidence="2">cv. Victoria</strain>
        <tissue evidence="1">Leaf</tissue>
    </source>
</reference>
<proteinExistence type="predicted"/>
<dbReference type="EMBL" id="RWGY01000011">
    <property type="protein sequence ID" value="TVU33042.1"/>
    <property type="molecule type" value="Genomic_DNA"/>
</dbReference>
<comment type="caution">
    <text evidence="1">The sequence shown here is derived from an EMBL/GenBank/DDBJ whole genome shotgun (WGS) entry which is preliminary data.</text>
</comment>
<dbReference type="Proteomes" id="UP000324897">
    <property type="component" value="Chromosome 1"/>
</dbReference>
<accession>A0A5J9V9W6</accession>
<name>A0A5J9V9W6_9POAL</name>
<evidence type="ECO:0000313" key="1">
    <source>
        <dbReference type="EMBL" id="TVU33042.1"/>
    </source>
</evidence>
<sequence length="82" mass="9349">MQAIFAPLMLLEFKGKSILLPGVVTPTFKKPPWKPRESKITNMSNHVTVQENIAWLKITVNDWHWLILVKIIKGGCHINCNA</sequence>
<keyword evidence="2" id="KW-1185">Reference proteome</keyword>
<protein>
    <submittedName>
        <fullName evidence="1">Uncharacterized protein</fullName>
    </submittedName>
</protein>